<feature type="compositionally biased region" description="Polar residues" evidence="1">
    <location>
        <begin position="47"/>
        <end position="56"/>
    </location>
</feature>
<dbReference type="Proteomes" id="UP000242791">
    <property type="component" value="Unassembled WGS sequence"/>
</dbReference>
<dbReference type="VEuPathDB" id="FungiDB:ACJ73_10318"/>
<comment type="caution">
    <text evidence="2">The sequence shown here is derived from an EMBL/GenBank/DDBJ whole genome shotgun (WGS) entry which is preliminary data.</text>
</comment>
<feature type="compositionally biased region" description="Basic and acidic residues" evidence="1">
    <location>
        <begin position="26"/>
        <end position="46"/>
    </location>
</feature>
<feature type="non-terminal residue" evidence="2">
    <location>
        <position position="1"/>
    </location>
</feature>
<dbReference type="EMBL" id="LGTZ01003723">
    <property type="protein sequence ID" value="OJD09435.1"/>
    <property type="molecule type" value="Genomic_DNA"/>
</dbReference>
<evidence type="ECO:0000256" key="1">
    <source>
        <dbReference type="SAM" id="MobiDB-lite"/>
    </source>
</evidence>
<sequence>IITITKQTTLDRIITGTIRSPAQDGPPRDPMLETPERQTIEIKKEVSSNYSPTKQAIDQGRLVNVTRRRSIRKT</sequence>
<feature type="region of interest" description="Disordered" evidence="1">
    <location>
        <begin position="17"/>
        <end position="74"/>
    </location>
</feature>
<evidence type="ECO:0000313" key="3">
    <source>
        <dbReference type="Proteomes" id="UP000242791"/>
    </source>
</evidence>
<name>A0A1J9PNK7_9EURO</name>
<gene>
    <name evidence="2" type="ORF">ACJ73_10318</name>
</gene>
<dbReference type="AlphaFoldDB" id="A0A1J9PNK7"/>
<reference evidence="2 3" key="1">
    <citation type="submission" date="2015-08" db="EMBL/GenBank/DDBJ databases">
        <title>Emmonsia species relationships and genome sequence.</title>
        <authorList>
            <person name="Cuomo C.A."/>
            <person name="Schwartz I.S."/>
            <person name="Kenyon C."/>
            <person name="De Hoog G.S."/>
            <person name="Govender N.P."/>
            <person name="Botha A."/>
            <person name="Moreno L."/>
            <person name="De Vries M."/>
            <person name="Munoz J.F."/>
            <person name="Stielow J.B."/>
        </authorList>
    </citation>
    <scope>NUCLEOTIDE SEQUENCE [LARGE SCALE GENOMIC DNA]</scope>
    <source>
        <strain evidence="2 3">EI222</strain>
    </source>
</reference>
<proteinExistence type="predicted"/>
<organism evidence="2 3">
    <name type="scientific">Blastomyces percursus</name>
    <dbReference type="NCBI Taxonomy" id="1658174"/>
    <lineage>
        <taxon>Eukaryota</taxon>
        <taxon>Fungi</taxon>
        <taxon>Dikarya</taxon>
        <taxon>Ascomycota</taxon>
        <taxon>Pezizomycotina</taxon>
        <taxon>Eurotiomycetes</taxon>
        <taxon>Eurotiomycetidae</taxon>
        <taxon>Onygenales</taxon>
        <taxon>Ajellomycetaceae</taxon>
        <taxon>Blastomyces</taxon>
    </lineage>
</organism>
<keyword evidence="3" id="KW-1185">Reference proteome</keyword>
<evidence type="ECO:0000313" key="2">
    <source>
        <dbReference type="EMBL" id="OJD09435.1"/>
    </source>
</evidence>
<accession>A0A1J9PNK7</accession>
<protein>
    <submittedName>
        <fullName evidence="2">Uncharacterized protein</fullName>
    </submittedName>
</protein>